<proteinExistence type="predicted"/>
<dbReference type="EMBL" id="JAMKFB020000013">
    <property type="protein sequence ID" value="KAL0177194.1"/>
    <property type="molecule type" value="Genomic_DNA"/>
</dbReference>
<dbReference type="GO" id="GO:0046872">
    <property type="term" value="F:metal ion binding"/>
    <property type="evidence" value="ECO:0007669"/>
    <property type="project" value="UniProtKB-KW"/>
</dbReference>
<comment type="subcellular location">
    <subcellularLocation>
        <location evidence="1">Nucleus</location>
    </subcellularLocation>
</comment>
<dbReference type="GO" id="GO:0016740">
    <property type="term" value="F:transferase activity"/>
    <property type="evidence" value="ECO:0007669"/>
    <property type="project" value="UniProtKB-KW"/>
</dbReference>
<keyword evidence="4" id="KW-0227">DNA damage</keyword>
<evidence type="ECO:0000256" key="4">
    <source>
        <dbReference type="ARBA" id="ARBA00022763"/>
    </source>
</evidence>
<dbReference type="AlphaFoldDB" id="A0ABD0PT30"/>
<dbReference type="PROSITE" id="PS51907">
    <property type="entry name" value="ZF_UBZ3"/>
    <property type="match status" value="1"/>
</dbReference>
<feature type="non-terminal residue" evidence="9">
    <location>
        <position position="162"/>
    </location>
</feature>
<feature type="non-terminal residue" evidence="9">
    <location>
        <position position="1"/>
    </location>
</feature>
<evidence type="ECO:0000313" key="9">
    <source>
        <dbReference type="EMBL" id="KAL0177194.1"/>
    </source>
</evidence>
<feature type="compositionally biased region" description="Polar residues" evidence="7">
    <location>
        <begin position="106"/>
        <end position="115"/>
    </location>
</feature>
<feature type="compositionally biased region" description="Basic and acidic residues" evidence="7">
    <location>
        <begin position="53"/>
        <end position="70"/>
    </location>
</feature>
<feature type="region of interest" description="Disordered" evidence="7">
    <location>
        <begin position="96"/>
        <end position="132"/>
    </location>
</feature>
<evidence type="ECO:0000256" key="3">
    <source>
        <dbReference type="ARBA" id="ARBA00022723"/>
    </source>
</evidence>
<evidence type="ECO:0000313" key="10">
    <source>
        <dbReference type="Proteomes" id="UP001529510"/>
    </source>
</evidence>
<evidence type="ECO:0000256" key="6">
    <source>
        <dbReference type="ARBA" id="ARBA00023242"/>
    </source>
</evidence>
<reference evidence="9 10" key="1">
    <citation type="submission" date="2024-05" db="EMBL/GenBank/DDBJ databases">
        <title>Genome sequencing and assembly of Indian major carp, Cirrhinus mrigala (Hamilton, 1822).</title>
        <authorList>
            <person name="Mohindra V."/>
            <person name="Chowdhury L.M."/>
            <person name="Lal K."/>
            <person name="Jena J.K."/>
        </authorList>
    </citation>
    <scope>NUCLEOTIDE SEQUENCE [LARGE SCALE GENOMIC DNA]</scope>
    <source>
        <strain evidence="9">CM1030</strain>
        <tissue evidence="9">Blood</tissue>
    </source>
</reference>
<dbReference type="Pfam" id="PF18439">
    <property type="entry name" value="zf_UBZ"/>
    <property type="match status" value="1"/>
</dbReference>
<evidence type="ECO:0000259" key="8">
    <source>
        <dbReference type="PROSITE" id="PS51907"/>
    </source>
</evidence>
<gene>
    <name evidence="9" type="ORF">M9458_026088</name>
</gene>
<protein>
    <recommendedName>
        <fullName evidence="8">UBZ3-type domain-containing protein</fullName>
    </recommendedName>
</protein>
<accession>A0ABD0PT30</accession>
<feature type="region of interest" description="Disordered" evidence="7">
    <location>
        <begin position="53"/>
        <end position="75"/>
    </location>
</feature>
<evidence type="ECO:0000256" key="1">
    <source>
        <dbReference type="ARBA" id="ARBA00004123"/>
    </source>
</evidence>
<keyword evidence="2" id="KW-0808">Transferase</keyword>
<dbReference type="InterPro" id="IPR041298">
    <property type="entry name" value="UBZ3"/>
</dbReference>
<evidence type="ECO:0000256" key="7">
    <source>
        <dbReference type="SAM" id="MobiDB-lite"/>
    </source>
</evidence>
<dbReference type="GO" id="GO:0005634">
    <property type="term" value="C:nucleus"/>
    <property type="evidence" value="ECO:0007669"/>
    <property type="project" value="UniProtKB-SubCell"/>
</dbReference>
<feature type="domain" description="UBZ3-type" evidence="8">
    <location>
        <begin position="130"/>
        <end position="162"/>
    </location>
</feature>
<evidence type="ECO:0000256" key="2">
    <source>
        <dbReference type="ARBA" id="ARBA00022679"/>
    </source>
</evidence>
<keyword evidence="10" id="KW-1185">Reference proteome</keyword>
<keyword evidence="6" id="KW-0539">Nucleus</keyword>
<dbReference type="GO" id="GO:0006281">
    <property type="term" value="P:DNA repair"/>
    <property type="evidence" value="ECO:0007669"/>
    <property type="project" value="UniProtKB-KW"/>
</dbReference>
<keyword evidence="3" id="KW-0479">Metal-binding</keyword>
<name>A0ABD0PT30_CIRMR</name>
<comment type="caution">
    <text evidence="9">The sequence shown here is derived from an EMBL/GenBank/DDBJ whole genome shotgun (WGS) entry which is preliminary data.</text>
</comment>
<evidence type="ECO:0000256" key="5">
    <source>
        <dbReference type="ARBA" id="ARBA00023204"/>
    </source>
</evidence>
<keyword evidence="5" id="KW-0234">DNA repair</keyword>
<sequence length="162" mass="17464">KFSDVPSSSSGGIAGFLSCDAPSAQSLLASTQTPKTQPSPKSAGAIRSLFEKAAEKKKQQVEESSRDEHVSSSLPQKATGICSFFQRKTLEKKLQLADSLPDDSRSTLNENPSDSARSEKASGAGVSLTAPEDHHACERCGLKVLVWEMPEHMDYHFALDLQ</sequence>
<organism evidence="9 10">
    <name type="scientific">Cirrhinus mrigala</name>
    <name type="common">Mrigala</name>
    <dbReference type="NCBI Taxonomy" id="683832"/>
    <lineage>
        <taxon>Eukaryota</taxon>
        <taxon>Metazoa</taxon>
        <taxon>Chordata</taxon>
        <taxon>Craniata</taxon>
        <taxon>Vertebrata</taxon>
        <taxon>Euteleostomi</taxon>
        <taxon>Actinopterygii</taxon>
        <taxon>Neopterygii</taxon>
        <taxon>Teleostei</taxon>
        <taxon>Ostariophysi</taxon>
        <taxon>Cypriniformes</taxon>
        <taxon>Cyprinidae</taxon>
        <taxon>Labeoninae</taxon>
        <taxon>Labeonini</taxon>
        <taxon>Cirrhinus</taxon>
    </lineage>
</organism>
<dbReference type="Proteomes" id="UP001529510">
    <property type="component" value="Unassembled WGS sequence"/>
</dbReference>